<reference evidence="2 3" key="1">
    <citation type="submission" date="2022-06" db="EMBL/GenBank/DDBJ databases">
        <title>Mycolicibacterium sp. CAU 1645 isolated from seawater.</title>
        <authorList>
            <person name="Kim W."/>
        </authorList>
    </citation>
    <scope>NUCLEOTIDE SEQUENCE [LARGE SCALE GENOMIC DNA]</scope>
    <source>
        <strain evidence="2 3">CAU 1645</strain>
    </source>
</reference>
<dbReference type="InterPro" id="IPR034660">
    <property type="entry name" value="DinB/YfiT-like"/>
</dbReference>
<dbReference type="Pfam" id="PF11716">
    <property type="entry name" value="MDMPI_N"/>
    <property type="match status" value="1"/>
</dbReference>
<dbReference type="InterPro" id="IPR017517">
    <property type="entry name" value="Maleyloyr_isom"/>
</dbReference>
<sequence>MSDDEIWRHIDQQRSDLADFLETLTADQWSTPSLCDGWTVRDVAVHLTQSVAPWPRMAFEAVRSGFRFNAMVARIAREDASTPEEVVATLRAMVGGRRRPPGTAPADPLMDTLVHGQDIAIPLGVSRDIPRQAAVLAADRVWTMGFPFHARKRFPGVALVADDADFRIGAGEPVTGAIGDILLALAGRQEGLAGLSGPVPAAAYR</sequence>
<keyword evidence="2" id="KW-0413">Isomerase</keyword>
<gene>
    <name evidence="2" type="ORF">NM203_03550</name>
</gene>
<proteinExistence type="predicted"/>
<evidence type="ECO:0000313" key="2">
    <source>
        <dbReference type="EMBL" id="MCP9271257.1"/>
    </source>
</evidence>
<dbReference type="Proteomes" id="UP001651690">
    <property type="component" value="Unassembled WGS sequence"/>
</dbReference>
<dbReference type="RefSeq" id="WP_255058232.1">
    <property type="nucleotide sequence ID" value="NZ_JANDBD010000001.1"/>
</dbReference>
<feature type="domain" description="Mycothiol-dependent maleylpyruvate isomerase metal-binding" evidence="1">
    <location>
        <begin position="12"/>
        <end position="95"/>
    </location>
</feature>
<comment type="caution">
    <text evidence="2">The sequence shown here is derived from an EMBL/GenBank/DDBJ whole genome shotgun (WGS) entry which is preliminary data.</text>
</comment>
<dbReference type="NCBIfam" id="TIGR03083">
    <property type="entry name" value="maleylpyruvate isomerase family mycothiol-dependent enzyme"/>
    <property type="match status" value="1"/>
</dbReference>
<keyword evidence="3" id="KW-1185">Reference proteome</keyword>
<dbReference type="GO" id="GO:0016853">
    <property type="term" value="F:isomerase activity"/>
    <property type="evidence" value="ECO:0007669"/>
    <property type="project" value="UniProtKB-KW"/>
</dbReference>
<evidence type="ECO:0000259" key="1">
    <source>
        <dbReference type="Pfam" id="PF11716"/>
    </source>
</evidence>
<protein>
    <submittedName>
        <fullName evidence="2">Maleylpyruvate isomerase family mycothiol-dependent enzyme</fullName>
    </submittedName>
</protein>
<name>A0ABT1M081_9MYCO</name>
<accession>A0ABT1M081</accession>
<evidence type="ECO:0000313" key="3">
    <source>
        <dbReference type="Proteomes" id="UP001651690"/>
    </source>
</evidence>
<dbReference type="EMBL" id="JANDBD010000001">
    <property type="protein sequence ID" value="MCP9271257.1"/>
    <property type="molecule type" value="Genomic_DNA"/>
</dbReference>
<dbReference type="Gene3D" id="1.20.120.450">
    <property type="entry name" value="dinb family like domain"/>
    <property type="match status" value="1"/>
</dbReference>
<dbReference type="SUPFAM" id="SSF109854">
    <property type="entry name" value="DinB/YfiT-like putative metalloenzymes"/>
    <property type="match status" value="1"/>
</dbReference>
<organism evidence="2 3">
    <name type="scientific">Mycolicibacterium arenosum</name>
    <dbReference type="NCBI Taxonomy" id="2952157"/>
    <lineage>
        <taxon>Bacteria</taxon>
        <taxon>Bacillati</taxon>
        <taxon>Actinomycetota</taxon>
        <taxon>Actinomycetes</taxon>
        <taxon>Mycobacteriales</taxon>
        <taxon>Mycobacteriaceae</taxon>
        <taxon>Mycolicibacterium</taxon>
    </lineage>
</organism>
<dbReference type="InterPro" id="IPR024344">
    <property type="entry name" value="MDMPI_metal-binding"/>
</dbReference>